<protein>
    <submittedName>
        <fullName evidence="8">Fructokinase</fullName>
    </submittedName>
</protein>
<evidence type="ECO:0000256" key="4">
    <source>
        <dbReference type="ARBA" id="ARBA00022777"/>
    </source>
</evidence>
<gene>
    <name evidence="7" type="ORF">AF333_24245</name>
    <name evidence="8" type="ORF">SAMN04487909_101327</name>
</gene>
<sequence>MGTVITLGEMLIDFVPEANGQALEEVPSFKKAPGGAPANVAAAVARLGGTSRFLGKVGADPFGDFLIGTLANTGVDTGRIYRTDEAKTALAFVSLKEDGERDFLFYREPSADMLLTEVEITEEVLAGGVIFHYGSISLIAEPARSATVKAARLARERGMLVSYDPNLRLPLWPGGAPAAKEAIREHVPLADIVKVSEEELTFLTGETDIIAGASWFFAQGIRLLLVTLGKEGCAYVRPNDTVKRLPGFTVRAVDATGAGDGFVGGFLHRIAEAGIRPEALAKLPNGELENMLHFANAVGALTTMKRGAISALPSMDEVKELMKH</sequence>
<dbReference type="Gene3D" id="3.40.1190.20">
    <property type="match status" value="1"/>
</dbReference>
<dbReference type="PATRIC" id="fig|47500.8.peg.3404"/>
<keyword evidence="4 8" id="KW-0418">Kinase</keyword>
<accession>A0A0D1XY13</accession>
<keyword evidence="5" id="KW-0067">ATP-binding</keyword>
<dbReference type="GO" id="GO:0005524">
    <property type="term" value="F:ATP binding"/>
    <property type="evidence" value="ECO:0007669"/>
    <property type="project" value="UniProtKB-KW"/>
</dbReference>
<evidence type="ECO:0000313" key="9">
    <source>
        <dbReference type="Proteomes" id="UP000037269"/>
    </source>
</evidence>
<dbReference type="RefSeq" id="WP_043068013.1">
    <property type="nucleotide sequence ID" value="NZ_BJOA01000001.1"/>
</dbReference>
<keyword evidence="9" id="KW-1185">Reference proteome</keyword>
<name>A0A0D1XY13_ANEMI</name>
<dbReference type="InterPro" id="IPR002139">
    <property type="entry name" value="Ribo/fructo_kinase"/>
</dbReference>
<evidence type="ECO:0000256" key="5">
    <source>
        <dbReference type="ARBA" id="ARBA00022840"/>
    </source>
</evidence>
<dbReference type="EMBL" id="FNED01000001">
    <property type="protein sequence ID" value="SDI03928.1"/>
    <property type="molecule type" value="Genomic_DNA"/>
</dbReference>
<dbReference type="CDD" id="cd01167">
    <property type="entry name" value="bac_FRK"/>
    <property type="match status" value="1"/>
</dbReference>
<dbReference type="GeneID" id="42308236"/>
<dbReference type="InterPro" id="IPR050306">
    <property type="entry name" value="PfkB_Carbo_kinase"/>
</dbReference>
<dbReference type="PANTHER" id="PTHR43085:SF1">
    <property type="entry name" value="PSEUDOURIDINE KINASE-RELATED"/>
    <property type="match status" value="1"/>
</dbReference>
<dbReference type="AlphaFoldDB" id="A0A0D1XY13"/>
<evidence type="ECO:0000259" key="6">
    <source>
        <dbReference type="Pfam" id="PF00294"/>
    </source>
</evidence>
<dbReference type="InterPro" id="IPR029056">
    <property type="entry name" value="Ribokinase-like"/>
</dbReference>
<reference evidence="8 10" key="2">
    <citation type="submission" date="2016-10" db="EMBL/GenBank/DDBJ databases">
        <authorList>
            <person name="de Groot N.N."/>
        </authorList>
    </citation>
    <scope>NUCLEOTIDE SEQUENCE [LARGE SCALE GENOMIC DNA]</scope>
    <source>
        <strain evidence="8 10">DSM 2895</strain>
    </source>
</reference>
<proteinExistence type="inferred from homology"/>
<evidence type="ECO:0000256" key="1">
    <source>
        <dbReference type="ARBA" id="ARBA00010688"/>
    </source>
</evidence>
<evidence type="ECO:0000313" key="8">
    <source>
        <dbReference type="EMBL" id="SDI03928.1"/>
    </source>
</evidence>
<keyword evidence="2" id="KW-0808">Transferase</keyword>
<dbReference type="GO" id="GO:0006000">
    <property type="term" value="P:fructose metabolic process"/>
    <property type="evidence" value="ECO:0007669"/>
    <property type="project" value="UniProtKB-ARBA"/>
</dbReference>
<dbReference type="PANTHER" id="PTHR43085">
    <property type="entry name" value="HEXOKINASE FAMILY MEMBER"/>
    <property type="match status" value="1"/>
</dbReference>
<comment type="similarity">
    <text evidence="1">Belongs to the carbohydrate kinase PfkB family.</text>
</comment>
<organism evidence="7 9">
    <name type="scientific">Aneurinibacillus migulanus</name>
    <name type="common">Bacillus migulanus</name>
    <dbReference type="NCBI Taxonomy" id="47500"/>
    <lineage>
        <taxon>Bacteria</taxon>
        <taxon>Bacillati</taxon>
        <taxon>Bacillota</taxon>
        <taxon>Bacilli</taxon>
        <taxon>Bacillales</taxon>
        <taxon>Paenibacillaceae</taxon>
        <taxon>Aneurinibacillus group</taxon>
        <taxon>Aneurinibacillus</taxon>
    </lineage>
</organism>
<dbReference type="Proteomes" id="UP000182836">
    <property type="component" value="Unassembled WGS sequence"/>
</dbReference>
<dbReference type="Pfam" id="PF00294">
    <property type="entry name" value="PfkB"/>
    <property type="match status" value="1"/>
</dbReference>
<evidence type="ECO:0000256" key="2">
    <source>
        <dbReference type="ARBA" id="ARBA00022679"/>
    </source>
</evidence>
<dbReference type="InterPro" id="IPR002173">
    <property type="entry name" value="Carboh/pur_kinase_PfkB_CS"/>
</dbReference>
<dbReference type="PROSITE" id="PS00583">
    <property type="entry name" value="PFKB_KINASES_1"/>
    <property type="match status" value="1"/>
</dbReference>
<evidence type="ECO:0000313" key="10">
    <source>
        <dbReference type="Proteomes" id="UP000182836"/>
    </source>
</evidence>
<reference evidence="7 9" key="1">
    <citation type="submission" date="2015-07" db="EMBL/GenBank/DDBJ databases">
        <title>Fjat-14205 dsm 2895.</title>
        <authorList>
            <person name="Liu B."/>
            <person name="Wang J."/>
            <person name="Zhu Y."/>
            <person name="Liu G."/>
            <person name="Chen Q."/>
            <person name="Chen Z."/>
            <person name="Lan J."/>
            <person name="Che J."/>
            <person name="Ge C."/>
            <person name="Shi H."/>
            <person name="Pan Z."/>
            <person name="Liu X."/>
        </authorList>
    </citation>
    <scope>NUCLEOTIDE SEQUENCE [LARGE SCALE GENOMIC DNA]</scope>
    <source>
        <strain evidence="7 9">DSM 2895</strain>
    </source>
</reference>
<dbReference type="OrthoDB" id="9813569at2"/>
<dbReference type="EMBL" id="LGUG01000004">
    <property type="protein sequence ID" value="KON98084.1"/>
    <property type="molecule type" value="Genomic_DNA"/>
</dbReference>
<dbReference type="SUPFAM" id="SSF53613">
    <property type="entry name" value="Ribokinase-like"/>
    <property type="match status" value="1"/>
</dbReference>
<keyword evidence="3" id="KW-0547">Nucleotide-binding</keyword>
<dbReference type="Proteomes" id="UP000037269">
    <property type="component" value="Unassembled WGS sequence"/>
</dbReference>
<evidence type="ECO:0000313" key="7">
    <source>
        <dbReference type="EMBL" id="KON98084.1"/>
    </source>
</evidence>
<feature type="domain" description="Carbohydrate kinase PfkB" evidence="6">
    <location>
        <begin position="3"/>
        <end position="314"/>
    </location>
</feature>
<evidence type="ECO:0000256" key="3">
    <source>
        <dbReference type="ARBA" id="ARBA00022741"/>
    </source>
</evidence>
<dbReference type="PRINTS" id="PR00990">
    <property type="entry name" value="RIBOKINASE"/>
</dbReference>
<dbReference type="GO" id="GO:0008865">
    <property type="term" value="F:fructokinase activity"/>
    <property type="evidence" value="ECO:0007669"/>
    <property type="project" value="UniProtKB-ARBA"/>
</dbReference>
<dbReference type="STRING" id="47500.AF333_24245"/>
<dbReference type="InterPro" id="IPR011611">
    <property type="entry name" value="PfkB_dom"/>
</dbReference>